<organism evidence="5 6">
    <name type="scientific">Brucella thiophenivorans</name>
    <dbReference type="NCBI Taxonomy" id="571255"/>
    <lineage>
        <taxon>Bacteria</taxon>
        <taxon>Pseudomonadati</taxon>
        <taxon>Pseudomonadota</taxon>
        <taxon>Alphaproteobacteria</taxon>
        <taxon>Hyphomicrobiales</taxon>
        <taxon>Brucellaceae</taxon>
        <taxon>Brucella/Ochrobactrum group</taxon>
        <taxon>Brucella</taxon>
    </lineage>
</organism>
<evidence type="ECO:0000256" key="2">
    <source>
        <dbReference type="ARBA" id="ARBA00022827"/>
    </source>
</evidence>
<evidence type="ECO:0000256" key="1">
    <source>
        <dbReference type="ARBA" id="ARBA00005466"/>
    </source>
</evidence>
<keyword evidence="3" id="KW-0560">Oxidoreductase</keyword>
<keyword evidence="6" id="KW-1185">Reference proteome</keyword>
<dbReference type="RefSeq" id="WP_094508799.1">
    <property type="nucleotide sequence ID" value="NZ_JBHEEK010000007.1"/>
</dbReference>
<dbReference type="InterPro" id="IPR016169">
    <property type="entry name" value="FAD-bd_PCMH_sub2"/>
</dbReference>
<dbReference type="InterPro" id="IPR050432">
    <property type="entry name" value="FAD-linked_Oxidoreductases_BP"/>
</dbReference>
<dbReference type="GO" id="GO:0071949">
    <property type="term" value="F:FAD binding"/>
    <property type="evidence" value="ECO:0007669"/>
    <property type="project" value="InterPro"/>
</dbReference>
<dbReference type="Pfam" id="PF01565">
    <property type="entry name" value="FAD_binding_4"/>
    <property type="match status" value="1"/>
</dbReference>
<dbReference type="PANTHER" id="PTHR13878">
    <property type="entry name" value="GULONOLACTONE OXIDASE"/>
    <property type="match status" value="1"/>
</dbReference>
<dbReference type="GO" id="GO:0016491">
    <property type="term" value="F:oxidoreductase activity"/>
    <property type="evidence" value="ECO:0007669"/>
    <property type="project" value="UniProtKB-KW"/>
</dbReference>
<name>A0A256FFR3_9HYPH</name>
<dbReference type="PANTHER" id="PTHR13878:SF53">
    <property type="entry name" value="CYTOKININ DEHYDROGENASE 6"/>
    <property type="match status" value="1"/>
</dbReference>
<dbReference type="AlphaFoldDB" id="A0A256FFR3"/>
<comment type="similarity">
    <text evidence="1">Belongs to the oxygen-dependent FAD-linked oxidoreductase family.</text>
</comment>
<dbReference type="InterPro" id="IPR016166">
    <property type="entry name" value="FAD-bd_PCMH"/>
</dbReference>
<keyword evidence="2" id="KW-0274">FAD</keyword>
<dbReference type="InterPro" id="IPR036318">
    <property type="entry name" value="FAD-bd_PCMH-like_sf"/>
</dbReference>
<accession>A0A256FFR3</accession>
<dbReference type="EMBL" id="NNRJ01000052">
    <property type="protein sequence ID" value="OYR13496.1"/>
    <property type="molecule type" value="Genomic_DNA"/>
</dbReference>
<comment type="caution">
    <text evidence="5">The sequence shown here is derived from an EMBL/GenBank/DDBJ whole genome shotgun (WGS) entry which is preliminary data.</text>
</comment>
<evidence type="ECO:0000313" key="6">
    <source>
        <dbReference type="Proteomes" id="UP000215590"/>
    </source>
</evidence>
<keyword evidence="2" id="KW-0285">Flavoprotein</keyword>
<protein>
    <submittedName>
        <fullName evidence="5">FAD binding domain protein</fullName>
    </submittedName>
</protein>
<dbReference type="PROSITE" id="PS51387">
    <property type="entry name" value="FAD_PCMH"/>
    <property type="match status" value="1"/>
</dbReference>
<evidence type="ECO:0000313" key="5">
    <source>
        <dbReference type="EMBL" id="OYR13496.1"/>
    </source>
</evidence>
<sequence>MQRSFDSFGRIDRHRRDAIAFDDVWSNLEGEKSLLAFGNGRSYGDSCHNDAGVLVPMRTQNRIVSFDAHTGILEAQSGVLLSEVIAAVAKHGYFLPVTPGTRFVTLGGAIANDVHGKNHHARGTFGCHVESFELLRSDGVHYQCSSAENPELFAATIGGMGLTGLILSARIRLMPVGSLDVEERITPFDSLADYFSIAEASDRDNEYAVAWVDQLASGRSEGRGVLLTGNHAINGNRTVITREAKLSVPFDLPFSMVNGPSLTAFNTLYYNAKRRKQEQHPVGFGSFFYPLDGVRNWNRLYGPAGLYQHQSVMPFDAAERVIPAMLAASRAAGQASFLTVLKRFGDVHSPGLMSFPKPGYTLTMDFPNRGQKTLELLTLLDRMTIEAGGRVNPYKDQRMSALTFKTAFPEWQQLEDMRDAKFCSDFWRRTALSN</sequence>
<evidence type="ECO:0000259" key="4">
    <source>
        <dbReference type="PROSITE" id="PS51387"/>
    </source>
</evidence>
<dbReference type="SUPFAM" id="SSF56176">
    <property type="entry name" value="FAD-binding/transporter-associated domain-like"/>
    <property type="match status" value="1"/>
</dbReference>
<feature type="domain" description="FAD-binding PCMH-type" evidence="4">
    <location>
        <begin position="1"/>
        <end position="176"/>
    </location>
</feature>
<proteinExistence type="inferred from homology"/>
<reference evidence="5 6" key="1">
    <citation type="submission" date="2017-07" db="EMBL/GenBank/DDBJ databases">
        <title>Phylogenetic study on the rhizospheric bacterium Ochrobactrum sp. A44.</title>
        <authorList>
            <person name="Krzyzanowska D.M."/>
            <person name="Ossowicki A."/>
            <person name="Rajewska M."/>
            <person name="Maciag T."/>
            <person name="Kaczynski Z."/>
            <person name="Czerwicka M."/>
            <person name="Jafra S."/>
        </authorList>
    </citation>
    <scope>NUCLEOTIDE SEQUENCE [LARGE SCALE GENOMIC DNA]</scope>
    <source>
        <strain evidence="5 6">DSM 7216</strain>
    </source>
</reference>
<dbReference type="InterPro" id="IPR006094">
    <property type="entry name" value="Oxid_FAD_bind_N"/>
</dbReference>
<dbReference type="OrthoDB" id="143770at2"/>
<evidence type="ECO:0000256" key="3">
    <source>
        <dbReference type="ARBA" id="ARBA00023002"/>
    </source>
</evidence>
<dbReference type="Proteomes" id="UP000215590">
    <property type="component" value="Unassembled WGS sequence"/>
</dbReference>
<dbReference type="Gene3D" id="3.30.465.10">
    <property type="match status" value="1"/>
</dbReference>
<gene>
    <name evidence="5" type="ORF">CEV31_3399</name>
</gene>